<evidence type="ECO:0000313" key="3">
    <source>
        <dbReference type="EMBL" id="KAG6768666.1"/>
    </source>
</evidence>
<feature type="region of interest" description="Disordered" evidence="1">
    <location>
        <begin position="1"/>
        <end position="71"/>
    </location>
</feature>
<feature type="region of interest" description="Disordered" evidence="1">
    <location>
        <begin position="262"/>
        <end position="319"/>
    </location>
</feature>
<dbReference type="AlphaFoldDB" id="A0A8X8CMP4"/>
<evidence type="ECO:0000313" key="4">
    <source>
        <dbReference type="Proteomes" id="UP000886885"/>
    </source>
</evidence>
<sequence length="1020" mass="113323">MADDTSVGSKRRITEIEEESLLQKQQQDHSCSFSSTFSPQGDSIISPTNAVQEEANHQDNPSPTSFKKVKSPCLTESDTSFREKQGIGFEENEVKCHFLNEKNVAFCGLVSGSSESGEFDEKIESSGAKVKETENSVDGGLKKGEIEWSVNDAKEVKEKRKDFVGSECFEAEMGLGTDDNKESAKAKESGGESLLEAKKKQLLEELEVGSILKNKTSVDNNVDDFDTNVGVSGSLKGFHESVRRSLKFELIDDTVLIEPVSETETANGGANAAERNGKKNGKQGTDGKKEKRPRRRGKVATKGLETSEGQKKVTQVGEAQNRTIHVGEIRDKCATDGDQMKRKYSRVEMEALRFANIVEQRKLWRDVYTGLGYDIVEGYKDLASSKHQKNVNLNFNPLEPFGRKEPGILGEESSENVDDGLEYLRRVSYHYISYFVFSLSQWEAAHIPKVKVAKLDRSGVNEEQTVYMPRIPDIAKCPEYLLPSRQWEDVWKKHEFFSQNDGPSTKISHEMQPAAIVHGSCSPQLSESIIVEKFNNLRASLISHAWRIVKIVEALLSIELLKLCRVMLYVTTLPVILAMDSVAQVSMLRRCIKLAETTDALSKNDTCASLRGLLRKCASLRAGKSELDEEVIMLNILATQPNHAKTPANFGHSHQRRQRAKREKTRPRKMSTDPKRKGSSSATTPASLTKILHRSLSHLKSRTPNNITPVSSLSLKSVWLYDWWLAKVEGDGLAVSGFTFREGVGTRMFCSAAIVRRHYATVLETKDGITVTISGFINRDRTRQNGFSFQICEHFQLGFPYCWLELATRLGGEESANRGSPPGKSGFDEPKMSSGTSASAASVSFDDLPVTRIRDIAAHPLGDSMDSALADILDHFCSNDAKLSPLAISPDSKNPVAVANAVLDETPRKNKTADRKYIDGGIIPRRVDIATGEHITPSRGVVTRSMSRRRNFREIQEGSPSAFLSTSETTENLSGGMTSKSARKDSWATTSTEKIMEVPDVPLVRRSSRRPNIRKDYREM</sequence>
<organism evidence="3 4">
    <name type="scientific">Populus tomentosa</name>
    <name type="common">Chinese white poplar</name>
    <dbReference type="NCBI Taxonomy" id="118781"/>
    <lineage>
        <taxon>Eukaryota</taxon>
        <taxon>Viridiplantae</taxon>
        <taxon>Streptophyta</taxon>
        <taxon>Embryophyta</taxon>
        <taxon>Tracheophyta</taxon>
        <taxon>Spermatophyta</taxon>
        <taxon>Magnoliopsida</taxon>
        <taxon>eudicotyledons</taxon>
        <taxon>Gunneridae</taxon>
        <taxon>Pentapetalae</taxon>
        <taxon>rosids</taxon>
        <taxon>fabids</taxon>
        <taxon>Malpighiales</taxon>
        <taxon>Salicaceae</taxon>
        <taxon>Saliceae</taxon>
        <taxon>Populus</taxon>
    </lineage>
</organism>
<dbReference type="InterPro" id="IPR053090">
    <property type="entry name" value="Centromere_KNL-2_homolog"/>
</dbReference>
<feature type="compositionally biased region" description="Polar residues" evidence="1">
    <location>
        <begin position="958"/>
        <end position="980"/>
    </location>
</feature>
<reference evidence="3" key="1">
    <citation type="journal article" date="2020" name="bioRxiv">
        <title>Hybrid origin of Populus tomentosa Carr. identified through genome sequencing and phylogenomic analysis.</title>
        <authorList>
            <person name="An X."/>
            <person name="Gao K."/>
            <person name="Chen Z."/>
            <person name="Li J."/>
            <person name="Yang X."/>
            <person name="Yang X."/>
            <person name="Zhou J."/>
            <person name="Guo T."/>
            <person name="Zhao T."/>
            <person name="Huang S."/>
            <person name="Miao D."/>
            <person name="Khan W.U."/>
            <person name="Rao P."/>
            <person name="Ye M."/>
            <person name="Lei B."/>
            <person name="Liao W."/>
            <person name="Wang J."/>
            <person name="Ji L."/>
            <person name="Li Y."/>
            <person name="Guo B."/>
            <person name="Mustafa N.S."/>
            <person name="Li S."/>
            <person name="Yun Q."/>
            <person name="Keller S.R."/>
            <person name="Mao J."/>
            <person name="Zhang R."/>
            <person name="Strauss S.H."/>
        </authorList>
    </citation>
    <scope>NUCLEOTIDE SEQUENCE</scope>
    <source>
        <strain evidence="3">GM15</strain>
        <tissue evidence="3">Leaf</tissue>
    </source>
</reference>
<feature type="region of interest" description="Disordered" evidence="1">
    <location>
        <begin position="113"/>
        <end position="137"/>
    </location>
</feature>
<dbReference type="InterPro" id="IPR015216">
    <property type="entry name" value="SANTA"/>
</dbReference>
<feature type="compositionally biased region" description="Basic residues" evidence="1">
    <location>
        <begin position="290"/>
        <end position="299"/>
    </location>
</feature>
<feature type="region of interest" description="Disordered" evidence="1">
    <location>
        <begin position="814"/>
        <end position="840"/>
    </location>
</feature>
<dbReference type="Proteomes" id="UP000886885">
    <property type="component" value="Chromosome 7A"/>
</dbReference>
<feature type="region of interest" description="Disordered" evidence="1">
    <location>
        <begin position="644"/>
        <end position="685"/>
    </location>
</feature>
<feature type="domain" description="SANTA" evidence="2">
    <location>
        <begin position="718"/>
        <end position="805"/>
    </location>
</feature>
<evidence type="ECO:0000256" key="1">
    <source>
        <dbReference type="SAM" id="MobiDB-lite"/>
    </source>
</evidence>
<keyword evidence="4" id="KW-1185">Reference proteome</keyword>
<feature type="compositionally biased region" description="Polar residues" evidence="1">
    <location>
        <begin position="22"/>
        <end position="51"/>
    </location>
</feature>
<feature type="compositionally biased region" description="Basic and acidic residues" evidence="1">
    <location>
        <begin position="119"/>
        <end position="137"/>
    </location>
</feature>
<dbReference type="PANTHER" id="PTHR35311:SF1">
    <property type="entry name" value="PROTEIN EMBRYO DEFECTIVE 1674"/>
    <property type="match status" value="1"/>
</dbReference>
<proteinExistence type="predicted"/>
<feature type="region of interest" description="Disordered" evidence="1">
    <location>
        <begin position="174"/>
        <end position="194"/>
    </location>
</feature>
<feature type="region of interest" description="Disordered" evidence="1">
    <location>
        <begin position="957"/>
        <end position="990"/>
    </location>
</feature>
<dbReference type="EMBL" id="JAAWWB010000013">
    <property type="protein sequence ID" value="KAG6768666.1"/>
    <property type="molecule type" value="Genomic_DNA"/>
</dbReference>
<dbReference type="Pfam" id="PF09133">
    <property type="entry name" value="SANTA"/>
    <property type="match status" value="1"/>
</dbReference>
<feature type="compositionally biased region" description="Basic residues" evidence="1">
    <location>
        <begin position="653"/>
        <end position="669"/>
    </location>
</feature>
<comment type="caution">
    <text evidence="3">The sequence shown here is derived from an EMBL/GenBank/DDBJ whole genome shotgun (WGS) entry which is preliminary data.</text>
</comment>
<accession>A0A8X8CMP4</accession>
<evidence type="ECO:0000259" key="2">
    <source>
        <dbReference type="Pfam" id="PF09133"/>
    </source>
</evidence>
<name>A0A8X8CMP4_POPTO</name>
<protein>
    <recommendedName>
        <fullName evidence="2">SANTA domain-containing protein</fullName>
    </recommendedName>
</protein>
<feature type="compositionally biased region" description="Basic and acidic residues" evidence="1">
    <location>
        <begin position="178"/>
        <end position="194"/>
    </location>
</feature>
<gene>
    <name evidence="3" type="ORF">POTOM_027593</name>
</gene>
<dbReference type="OrthoDB" id="118550at2759"/>
<dbReference type="PANTHER" id="PTHR35311">
    <property type="entry name" value="KINETOCHORE-ASSOCIATED PROTEIN KNL-2 HOMOLOG"/>
    <property type="match status" value="1"/>
</dbReference>